<dbReference type="PROSITE" id="PS52019">
    <property type="entry name" value="PKS_MFAS_DH"/>
    <property type="match status" value="1"/>
</dbReference>
<dbReference type="InterPro" id="IPR037143">
    <property type="entry name" value="4-PPantetheinyl_Trfase_dom_sf"/>
</dbReference>
<dbReference type="AlphaFoldDB" id="A0A562QZD4"/>
<feature type="domain" description="PKS/mFAS DH" evidence="3">
    <location>
        <begin position="50"/>
        <end position="351"/>
    </location>
</feature>
<evidence type="ECO:0000259" key="3">
    <source>
        <dbReference type="PROSITE" id="PS52019"/>
    </source>
</evidence>
<organism evidence="4 5">
    <name type="scientific">Pseudoduganella lurida</name>
    <dbReference type="NCBI Taxonomy" id="1036180"/>
    <lineage>
        <taxon>Bacteria</taxon>
        <taxon>Pseudomonadati</taxon>
        <taxon>Pseudomonadota</taxon>
        <taxon>Betaproteobacteria</taxon>
        <taxon>Burkholderiales</taxon>
        <taxon>Oxalobacteraceae</taxon>
        <taxon>Telluria group</taxon>
        <taxon>Pseudoduganella</taxon>
    </lineage>
</organism>
<dbReference type="OrthoDB" id="9778690at2"/>
<dbReference type="InterPro" id="IPR049900">
    <property type="entry name" value="PKS_mFAS_DH"/>
</dbReference>
<dbReference type="InterPro" id="IPR008278">
    <property type="entry name" value="4-PPantetheinyl_Trfase_dom"/>
</dbReference>
<dbReference type="SUPFAM" id="SSF56214">
    <property type="entry name" value="4'-phosphopantetheinyl transferase"/>
    <property type="match status" value="2"/>
</dbReference>
<dbReference type="EMBL" id="VLLB01000009">
    <property type="protein sequence ID" value="TWI62181.1"/>
    <property type="molecule type" value="Genomic_DNA"/>
</dbReference>
<evidence type="ECO:0000256" key="1">
    <source>
        <dbReference type="ARBA" id="ARBA00022679"/>
    </source>
</evidence>
<feature type="region of interest" description="C-terminal hotdog fold" evidence="2">
    <location>
        <begin position="203"/>
        <end position="351"/>
    </location>
</feature>
<dbReference type="GO" id="GO:0008897">
    <property type="term" value="F:holo-[acyl-carrier-protein] synthase activity"/>
    <property type="evidence" value="ECO:0007669"/>
    <property type="project" value="InterPro"/>
</dbReference>
<feature type="active site" description="Proton donor; for dehydratase activity" evidence="2">
    <location>
        <position position="267"/>
    </location>
</feature>
<dbReference type="Gene3D" id="3.10.129.110">
    <property type="entry name" value="Polyketide synthase dehydratase"/>
    <property type="match status" value="1"/>
</dbReference>
<gene>
    <name evidence="4" type="ORF">IP91_04290</name>
</gene>
<sequence length="638" mass="67924">MDTASTMPARSAAPLVARLQEMRDLRTQDAAPATPPSPPSAPLLPAAAGLPFLGTVTGYQPGVQVAVERPLLPARDRYLSDHDFVQAPGMRNPNCYPVVPMTMSLEMMAEVAACLVPGLGVTGIEDVNAVRWIVAGDGGAAVLRVEAVIDLSSSTPDRYRIDARICADGDRQPSISARLLFGRRYPVAPPPLPPAEPPAGAAAPVLFDTASAYAQRLMFHGPSFQAMHGIARLGAEDVRGELVVRAPSTLFAGTEAPQLLLDPALLDGLGQLVALWSFHHHRQAAFPVGLGRLTLCGPTPPAGSVVPARAVIRGRQLKMLVADLEVGDGRGGTWLRIDGWRAWQFAWDARLLAFQRDPVRQLLSDAQDLPVPAAASSPSAAVQCRRIGAARVARFDAALLARHYLQPAELARFQALPAAPRRTAWLLGRVAAKDAARAWHLAQGGMALHPGDFAIDNDAHGQPHVTHWPDSPAPHLSIAHCGEEAVALAGATPVGIDLETVAVRDEACEQAVTTAAERELLGVRDGAVRAAWLTRLWCAKEAMGKRMGSGVVPGPRHFEAQALCADGSLRMWHAASGTGSIVTTLRSGEYMLAFDLGPRGAAAVRETKFGETKYGETKFRETKLGETKTKEPPCKESP</sequence>
<evidence type="ECO:0000313" key="5">
    <source>
        <dbReference type="Proteomes" id="UP000318431"/>
    </source>
</evidence>
<evidence type="ECO:0000256" key="2">
    <source>
        <dbReference type="PROSITE-ProRule" id="PRU01363"/>
    </source>
</evidence>
<dbReference type="GO" id="GO:0000287">
    <property type="term" value="F:magnesium ion binding"/>
    <property type="evidence" value="ECO:0007669"/>
    <property type="project" value="InterPro"/>
</dbReference>
<dbReference type="Proteomes" id="UP000318431">
    <property type="component" value="Unassembled WGS sequence"/>
</dbReference>
<keyword evidence="5" id="KW-1185">Reference proteome</keyword>
<dbReference type="Pfam" id="PF14765">
    <property type="entry name" value="PS-DH"/>
    <property type="match status" value="1"/>
</dbReference>
<proteinExistence type="predicted"/>
<dbReference type="InterPro" id="IPR042104">
    <property type="entry name" value="PKS_dehydratase_sf"/>
</dbReference>
<dbReference type="Gene3D" id="3.90.470.20">
    <property type="entry name" value="4'-phosphopantetheinyl transferase domain"/>
    <property type="match status" value="2"/>
</dbReference>
<accession>A0A562QZD4</accession>
<dbReference type="Pfam" id="PF01648">
    <property type="entry name" value="ACPS"/>
    <property type="match status" value="1"/>
</dbReference>
<name>A0A562QZD4_9BURK</name>
<feature type="active site" description="Proton acceptor; for dehydratase activity" evidence="2">
    <location>
        <position position="82"/>
    </location>
</feature>
<comment type="caution">
    <text evidence="4">The sequence shown here is derived from an EMBL/GenBank/DDBJ whole genome shotgun (WGS) entry which is preliminary data.</text>
</comment>
<keyword evidence="1 4" id="KW-0808">Transferase</keyword>
<feature type="region of interest" description="N-terminal hotdog fold" evidence="2">
    <location>
        <begin position="50"/>
        <end position="186"/>
    </location>
</feature>
<dbReference type="InterPro" id="IPR049551">
    <property type="entry name" value="PKS_DH_C"/>
</dbReference>
<protein>
    <submittedName>
        <fullName evidence="4">4'-phosphopantetheinyl transferase superfamily protein</fullName>
    </submittedName>
</protein>
<evidence type="ECO:0000313" key="4">
    <source>
        <dbReference type="EMBL" id="TWI62181.1"/>
    </source>
</evidence>
<dbReference type="RefSeq" id="WP_145651783.1">
    <property type="nucleotide sequence ID" value="NZ_VLLB01000009.1"/>
</dbReference>
<reference evidence="4 5" key="1">
    <citation type="journal article" date="2015" name="Stand. Genomic Sci.">
        <title>Genomic Encyclopedia of Bacterial and Archaeal Type Strains, Phase III: the genomes of soil and plant-associated and newly described type strains.</title>
        <authorList>
            <person name="Whitman W.B."/>
            <person name="Woyke T."/>
            <person name="Klenk H.P."/>
            <person name="Zhou Y."/>
            <person name="Lilburn T.G."/>
            <person name="Beck B.J."/>
            <person name="De Vos P."/>
            <person name="Vandamme P."/>
            <person name="Eisen J.A."/>
            <person name="Garrity G."/>
            <person name="Hugenholtz P."/>
            <person name="Kyrpides N.C."/>
        </authorList>
    </citation>
    <scope>NUCLEOTIDE SEQUENCE [LARGE SCALE GENOMIC DNA]</scope>
    <source>
        <strain evidence="4 5">CGMCC 1.10822</strain>
    </source>
</reference>